<proteinExistence type="predicted"/>
<evidence type="ECO:0000313" key="3">
    <source>
        <dbReference type="Proteomes" id="UP000800092"/>
    </source>
</evidence>
<keyword evidence="3" id="KW-1185">Reference proteome</keyword>
<name>A0A6A6HD19_VIRVR</name>
<gene>
    <name evidence="2" type="ORF">EV356DRAFT_500255</name>
</gene>
<organism evidence="2 3">
    <name type="scientific">Viridothelium virens</name>
    <name type="common">Speckled blister lichen</name>
    <name type="synonym">Trypethelium virens</name>
    <dbReference type="NCBI Taxonomy" id="1048519"/>
    <lineage>
        <taxon>Eukaryota</taxon>
        <taxon>Fungi</taxon>
        <taxon>Dikarya</taxon>
        <taxon>Ascomycota</taxon>
        <taxon>Pezizomycotina</taxon>
        <taxon>Dothideomycetes</taxon>
        <taxon>Dothideomycetes incertae sedis</taxon>
        <taxon>Trypetheliales</taxon>
        <taxon>Trypetheliaceae</taxon>
        <taxon>Viridothelium</taxon>
    </lineage>
</organism>
<dbReference type="AlphaFoldDB" id="A0A6A6HD19"/>
<dbReference type="EMBL" id="ML991791">
    <property type="protein sequence ID" value="KAF2235400.1"/>
    <property type="molecule type" value="Genomic_DNA"/>
</dbReference>
<feature type="compositionally biased region" description="Low complexity" evidence="1">
    <location>
        <begin position="190"/>
        <end position="221"/>
    </location>
</feature>
<sequence length="288" mass="29670">MSLPNEDSALCPDSTTTVSLTETSTSTKTCKVKATVTVTTDLTTTVTTQPTSTAGIQDFTCTSSRFSTVTKTVTVGRSMVAHSHAGSTVSAAGASMLDTSVLEPSTEPSSFPTSFWISPASRWGPSSTSPLMSLASTSASTLLSANSTTTAYLFSATDTITVVRTNCSSIVPVTHQSGISNSTSGIHANSSHVTPSSSSTTTTPVPSMFTSTSTTTKPPVSECDHSDMNQSIACTTTSNSLGNGPTYSGASTSTLQSSVQNTGKLPFSMSWLEYLTSALVAQGAFFLF</sequence>
<evidence type="ECO:0000313" key="2">
    <source>
        <dbReference type="EMBL" id="KAF2235400.1"/>
    </source>
</evidence>
<evidence type="ECO:0000256" key="1">
    <source>
        <dbReference type="SAM" id="MobiDB-lite"/>
    </source>
</evidence>
<protein>
    <submittedName>
        <fullName evidence="2">Uncharacterized protein</fullName>
    </submittedName>
</protein>
<dbReference type="Proteomes" id="UP000800092">
    <property type="component" value="Unassembled WGS sequence"/>
</dbReference>
<accession>A0A6A6HD19</accession>
<feature type="region of interest" description="Disordered" evidence="1">
    <location>
        <begin position="178"/>
        <end position="225"/>
    </location>
</feature>
<feature type="compositionally biased region" description="Polar residues" evidence="1">
    <location>
        <begin position="178"/>
        <end position="189"/>
    </location>
</feature>
<reference evidence="2" key="1">
    <citation type="journal article" date="2020" name="Stud. Mycol.">
        <title>101 Dothideomycetes genomes: a test case for predicting lifestyles and emergence of pathogens.</title>
        <authorList>
            <person name="Haridas S."/>
            <person name="Albert R."/>
            <person name="Binder M."/>
            <person name="Bloem J."/>
            <person name="Labutti K."/>
            <person name="Salamov A."/>
            <person name="Andreopoulos B."/>
            <person name="Baker S."/>
            <person name="Barry K."/>
            <person name="Bills G."/>
            <person name="Bluhm B."/>
            <person name="Cannon C."/>
            <person name="Castanera R."/>
            <person name="Culley D."/>
            <person name="Daum C."/>
            <person name="Ezra D."/>
            <person name="Gonzalez J."/>
            <person name="Henrissat B."/>
            <person name="Kuo A."/>
            <person name="Liang C."/>
            <person name="Lipzen A."/>
            <person name="Lutzoni F."/>
            <person name="Magnuson J."/>
            <person name="Mondo S."/>
            <person name="Nolan M."/>
            <person name="Ohm R."/>
            <person name="Pangilinan J."/>
            <person name="Park H.-J."/>
            <person name="Ramirez L."/>
            <person name="Alfaro M."/>
            <person name="Sun H."/>
            <person name="Tritt A."/>
            <person name="Yoshinaga Y."/>
            <person name="Zwiers L.-H."/>
            <person name="Turgeon B."/>
            <person name="Goodwin S."/>
            <person name="Spatafora J."/>
            <person name="Crous P."/>
            <person name="Grigoriev I."/>
        </authorList>
    </citation>
    <scope>NUCLEOTIDE SEQUENCE</scope>
    <source>
        <strain evidence="2">Tuck. ex Michener</strain>
    </source>
</reference>